<dbReference type="PROSITE" id="PS50928">
    <property type="entry name" value="ABC_TM1"/>
    <property type="match status" value="1"/>
</dbReference>
<evidence type="ECO:0000256" key="4">
    <source>
        <dbReference type="ARBA" id="ARBA00022448"/>
    </source>
</evidence>
<name>A0ABX1BMQ2_9ACTN</name>
<dbReference type="InterPro" id="IPR013563">
    <property type="entry name" value="Oligopep_ABC_C"/>
</dbReference>
<evidence type="ECO:0000259" key="15">
    <source>
        <dbReference type="PROSITE" id="PS50893"/>
    </source>
</evidence>
<feature type="transmembrane region" description="Helical" evidence="13">
    <location>
        <begin position="169"/>
        <end position="189"/>
    </location>
</feature>
<evidence type="ECO:0000256" key="6">
    <source>
        <dbReference type="ARBA" id="ARBA00022519"/>
    </source>
</evidence>
<keyword evidence="12 13" id="KW-0472">Membrane</keyword>
<dbReference type="InterPro" id="IPR035906">
    <property type="entry name" value="MetI-like_sf"/>
</dbReference>
<evidence type="ECO:0000256" key="9">
    <source>
        <dbReference type="ARBA" id="ARBA00022840"/>
    </source>
</evidence>
<feature type="region of interest" description="Disordered" evidence="14">
    <location>
        <begin position="320"/>
        <end position="380"/>
    </location>
</feature>
<dbReference type="SUPFAM" id="SSF52540">
    <property type="entry name" value="P-loop containing nucleoside triphosphate hydrolases"/>
    <property type="match status" value="1"/>
</dbReference>
<feature type="transmembrane region" description="Helical" evidence="13">
    <location>
        <begin position="277"/>
        <end position="301"/>
    </location>
</feature>
<reference evidence="17 18" key="1">
    <citation type="submission" date="2020-03" db="EMBL/GenBank/DDBJ databases">
        <title>WGS of actinomycetes isolated from Thailand.</title>
        <authorList>
            <person name="Thawai C."/>
        </authorList>
    </citation>
    <scope>NUCLEOTIDE SEQUENCE [LARGE SCALE GENOMIC DNA]</scope>
    <source>
        <strain evidence="17 18">PLAI 1-29</strain>
    </source>
</reference>
<dbReference type="InterPro" id="IPR000515">
    <property type="entry name" value="MetI-like"/>
</dbReference>
<evidence type="ECO:0000256" key="11">
    <source>
        <dbReference type="ARBA" id="ARBA00022989"/>
    </source>
</evidence>
<dbReference type="PROSITE" id="PS50893">
    <property type="entry name" value="ABC_TRANSPORTER_2"/>
    <property type="match status" value="1"/>
</dbReference>
<keyword evidence="4 13" id="KW-0813">Transport</keyword>
<dbReference type="PANTHER" id="PTHR43297:SF14">
    <property type="entry name" value="ATPASE AAA-TYPE CORE DOMAIN-CONTAINING PROTEIN"/>
    <property type="match status" value="1"/>
</dbReference>
<dbReference type="Gene3D" id="1.10.3720.10">
    <property type="entry name" value="MetI-like"/>
    <property type="match status" value="1"/>
</dbReference>
<evidence type="ECO:0000256" key="14">
    <source>
        <dbReference type="SAM" id="MobiDB-lite"/>
    </source>
</evidence>
<sequence>MTNLSPAVVETAEPGAASPDGAPGAAPGRKAAGGWRSLVPRWSPKLGVGLGLVAAIALFGLLGPLLTGDPDTVRNSGMAPPGDGFLLGTTQTGQDVFAQLAHATRGSLQIGVLVGVLATALSALFGIIGGYAGGAVDEGFSLFSNVMLVIPGLPLVIVIAGFVPAAQRGWWTIAVVLAITGWAASSRVLRAQTLSLRNRDYVAAARVAGERPWRVVSVEILPNLLPLLASQFVFAVILAILSEAGLSFLGLGASNSHTLGTMLYYAQNGFALQREAWWWFVPPGLVIAAFGCGLSLINFSIDEIINPRLRNIPRGRAGLPGSVSAGRGPVAPAPGAGGGERPGGDAGGPETADGPEGTAGPAGTSHPEGTAHPEGAGVRRDPVLTVRGLDVVYAVEPPVHAVRNVSLTLGRGEILGLAGESGCGKTTLAYAINRLHRPPAEVTAGSVVFHDRPGAGGGTGRDIDVLALESEELRAFRWSKLSMVFQGAMNALNPVLSVHDQLDDVLTTHRPAMTRAERAARCAEVLRLVGVDPRRLDSYPHELSGGMRQRVMIAMALLLDPQVMIMDEPTTALDVVVQRSILREILRFRDELGFAVVFITHDLPLLLELSDHIAVMRDGEVVEYATAERIKEHPRHPYTRKLLGSFPSLTGERGSFIRTGEPGEPGTPGRPGERDRDGLHPDEHHPDERAPR</sequence>
<feature type="domain" description="ABC transporter" evidence="15">
    <location>
        <begin position="386"/>
        <end position="643"/>
    </location>
</feature>
<evidence type="ECO:0000256" key="8">
    <source>
        <dbReference type="ARBA" id="ARBA00022741"/>
    </source>
</evidence>
<feature type="domain" description="ABC transmembrane type-1" evidence="16">
    <location>
        <begin position="108"/>
        <end position="298"/>
    </location>
</feature>
<keyword evidence="7 13" id="KW-0812">Transmembrane</keyword>
<feature type="compositionally biased region" description="Gly residues" evidence="14">
    <location>
        <begin position="335"/>
        <end position="347"/>
    </location>
</feature>
<feature type="transmembrane region" description="Helical" evidence="13">
    <location>
        <begin position="142"/>
        <end position="163"/>
    </location>
</feature>
<dbReference type="Gene3D" id="3.40.50.300">
    <property type="entry name" value="P-loop containing nucleotide triphosphate hydrolases"/>
    <property type="match status" value="1"/>
</dbReference>
<protein>
    <submittedName>
        <fullName evidence="17">Dipeptide/oligopeptide/nickel ABC transporter permease/ATP-binding protein</fullName>
    </submittedName>
</protein>
<evidence type="ECO:0000256" key="1">
    <source>
        <dbReference type="ARBA" id="ARBA00004141"/>
    </source>
</evidence>
<evidence type="ECO:0000256" key="5">
    <source>
        <dbReference type="ARBA" id="ARBA00022475"/>
    </source>
</evidence>
<dbReference type="CDD" id="cd03257">
    <property type="entry name" value="ABC_NikE_OppD_transporters"/>
    <property type="match status" value="1"/>
</dbReference>
<dbReference type="InterPro" id="IPR003439">
    <property type="entry name" value="ABC_transporter-like_ATP-bd"/>
</dbReference>
<keyword evidence="9" id="KW-0067">ATP-binding</keyword>
<feature type="region of interest" description="Disordered" evidence="14">
    <location>
        <begin position="641"/>
        <end position="692"/>
    </location>
</feature>
<keyword evidence="8" id="KW-0547">Nucleotide-binding</keyword>
<dbReference type="Pfam" id="PF00528">
    <property type="entry name" value="BPD_transp_1"/>
    <property type="match status" value="1"/>
</dbReference>
<evidence type="ECO:0000259" key="16">
    <source>
        <dbReference type="PROSITE" id="PS50928"/>
    </source>
</evidence>
<accession>A0ABX1BMQ2</accession>
<keyword evidence="5" id="KW-1003">Cell membrane</keyword>
<comment type="subcellular location">
    <subcellularLocation>
        <location evidence="13">Cell membrane</location>
        <topology evidence="13">Multi-pass membrane protein</topology>
    </subcellularLocation>
    <subcellularLocation>
        <location evidence="2">Cell membrane</location>
        <topology evidence="2">Peripheral membrane protein</topology>
    </subcellularLocation>
    <subcellularLocation>
        <location evidence="1">Membrane</location>
        <topology evidence="1">Multi-pass membrane protein</topology>
    </subcellularLocation>
</comment>
<dbReference type="InterPro" id="IPR050388">
    <property type="entry name" value="ABC_Ni/Peptide_Import"/>
</dbReference>
<keyword evidence="10" id="KW-1278">Translocase</keyword>
<feature type="compositionally biased region" description="Basic and acidic residues" evidence="14">
    <location>
        <begin position="671"/>
        <end position="692"/>
    </location>
</feature>
<dbReference type="EMBL" id="JAATEN010000001">
    <property type="protein sequence ID" value="NJP99008.1"/>
    <property type="molecule type" value="Genomic_DNA"/>
</dbReference>
<dbReference type="SUPFAM" id="SSF161098">
    <property type="entry name" value="MetI-like"/>
    <property type="match status" value="1"/>
</dbReference>
<evidence type="ECO:0000256" key="10">
    <source>
        <dbReference type="ARBA" id="ARBA00022967"/>
    </source>
</evidence>
<evidence type="ECO:0000256" key="3">
    <source>
        <dbReference type="ARBA" id="ARBA00005417"/>
    </source>
</evidence>
<dbReference type="PROSITE" id="PS00211">
    <property type="entry name" value="ABC_TRANSPORTER_1"/>
    <property type="match status" value="1"/>
</dbReference>
<feature type="region of interest" description="Disordered" evidence="14">
    <location>
        <begin position="1"/>
        <end position="30"/>
    </location>
</feature>
<dbReference type="PANTHER" id="PTHR43297">
    <property type="entry name" value="OLIGOPEPTIDE TRANSPORT ATP-BINDING PROTEIN APPD"/>
    <property type="match status" value="1"/>
</dbReference>
<comment type="caution">
    <text evidence="17">The sequence shown here is derived from an EMBL/GenBank/DDBJ whole genome shotgun (WGS) entry which is preliminary data.</text>
</comment>
<dbReference type="InterPro" id="IPR017871">
    <property type="entry name" value="ABC_transporter-like_CS"/>
</dbReference>
<feature type="compositionally biased region" description="Low complexity" evidence="14">
    <location>
        <begin position="325"/>
        <end position="334"/>
    </location>
</feature>
<evidence type="ECO:0000256" key="7">
    <source>
        <dbReference type="ARBA" id="ARBA00022692"/>
    </source>
</evidence>
<keyword evidence="6" id="KW-0997">Cell inner membrane</keyword>
<evidence type="ECO:0000256" key="12">
    <source>
        <dbReference type="ARBA" id="ARBA00023136"/>
    </source>
</evidence>
<dbReference type="RefSeq" id="WP_168099647.1">
    <property type="nucleotide sequence ID" value="NZ_JAATEN010000001.1"/>
</dbReference>
<keyword evidence="18" id="KW-1185">Reference proteome</keyword>
<dbReference type="InterPro" id="IPR027417">
    <property type="entry name" value="P-loop_NTPase"/>
</dbReference>
<dbReference type="InterPro" id="IPR003593">
    <property type="entry name" value="AAA+_ATPase"/>
</dbReference>
<comment type="similarity">
    <text evidence="13">Belongs to the binding-protein-dependent transport system permease family.</text>
</comment>
<feature type="transmembrane region" description="Helical" evidence="13">
    <location>
        <begin position="110"/>
        <end position="130"/>
    </location>
</feature>
<dbReference type="SMART" id="SM00382">
    <property type="entry name" value="AAA"/>
    <property type="match status" value="1"/>
</dbReference>
<dbReference type="CDD" id="cd06261">
    <property type="entry name" value="TM_PBP2"/>
    <property type="match status" value="1"/>
</dbReference>
<keyword evidence="11 13" id="KW-1133">Transmembrane helix</keyword>
<gene>
    <name evidence="17" type="ORF">HCK00_00100</name>
</gene>
<feature type="compositionally biased region" description="Low complexity" evidence="14">
    <location>
        <begin position="12"/>
        <end position="30"/>
    </location>
</feature>
<evidence type="ECO:0000313" key="18">
    <source>
        <dbReference type="Proteomes" id="UP000695264"/>
    </source>
</evidence>
<proteinExistence type="inferred from homology"/>
<evidence type="ECO:0000256" key="13">
    <source>
        <dbReference type="RuleBase" id="RU363032"/>
    </source>
</evidence>
<dbReference type="Pfam" id="PF00005">
    <property type="entry name" value="ABC_tran"/>
    <property type="match status" value="1"/>
</dbReference>
<evidence type="ECO:0000256" key="2">
    <source>
        <dbReference type="ARBA" id="ARBA00004202"/>
    </source>
</evidence>
<evidence type="ECO:0000313" key="17">
    <source>
        <dbReference type="EMBL" id="NJP99008.1"/>
    </source>
</evidence>
<dbReference type="Proteomes" id="UP000695264">
    <property type="component" value="Unassembled WGS sequence"/>
</dbReference>
<feature type="transmembrane region" description="Helical" evidence="13">
    <location>
        <begin position="46"/>
        <end position="66"/>
    </location>
</feature>
<comment type="similarity">
    <text evidence="3">Belongs to the ABC transporter superfamily.</text>
</comment>
<dbReference type="Pfam" id="PF08352">
    <property type="entry name" value="oligo_HPY"/>
    <property type="match status" value="1"/>
</dbReference>
<organism evidence="17 18">
    <name type="scientific">Streptomyces zingiberis</name>
    <dbReference type="NCBI Taxonomy" id="2053010"/>
    <lineage>
        <taxon>Bacteria</taxon>
        <taxon>Bacillati</taxon>
        <taxon>Actinomycetota</taxon>
        <taxon>Actinomycetes</taxon>
        <taxon>Kitasatosporales</taxon>
        <taxon>Streptomycetaceae</taxon>
        <taxon>Streptomyces</taxon>
    </lineage>
</organism>